<dbReference type="Pfam" id="PF03959">
    <property type="entry name" value="FSH1"/>
    <property type="match status" value="1"/>
</dbReference>
<evidence type="ECO:0000313" key="4">
    <source>
        <dbReference type="Proteomes" id="UP000306584"/>
    </source>
</evidence>
<dbReference type="InterPro" id="IPR005645">
    <property type="entry name" value="FSH-like_dom"/>
</dbReference>
<organism evidence="3 4">
    <name type="scientific">Aureobasidium pullulans</name>
    <name type="common">Black yeast</name>
    <name type="synonym">Pullularia pullulans</name>
    <dbReference type="NCBI Taxonomy" id="5580"/>
    <lineage>
        <taxon>Eukaryota</taxon>
        <taxon>Fungi</taxon>
        <taxon>Dikarya</taxon>
        <taxon>Ascomycota</taxon>
        <taxon>Pezizomycotina</taxon>
        <taxon>Dothideomycetes</taxon>
        <taxon>Dothideomycetidae</taxon>
        <taxon>Dothideales</taxon>
        <taxon>Saccotheciaceae</taxon>
        <taxon>Aureobasidium</taxon>
    </lineage>
</organism>
<evidence type="ECO:0000259" key="2">
    <source>
        <dbReference type="Pfam" id="PF03959"/>
    </source>
</evidence>
<dbReference type="GO" id="GO:0019748">
    <property type="term" value="P:secondary metabolic process"/>
    <property type="evidence" value="ECO:0007669"/>
    <property type="project" value="TreeGrafter"/>
</dbReference>
<dbReference type="EMBL" id="QZBD01000291">
    <property type="protein sequence ID" value="THY20661.1"/>
    <property type="molecule type" value="Genomic_DNA"/>
</dbReference>
<evidence type="ECO:0000313" key="3">
    <source>
        <dbReference type="EMBL" id="THY20661.1"/>
    </source>
</evidence>
<dbReference type="GO" id="GO:0005737">
    <property type="term" value="C:cytoplasm"/>
    <property type="evidence" value="ECO:0007669"/>
    <property type="project" value="TreeGrafter"/>
</dbReference>
<dbReference type="GO" id="GO:0016787">
    <property type="term" value="F:hydrolase activity"/>
    <property type="evidence" value="ECO:0007669"/>
    <property type="project" value="UniProtKB-KW"/>
</dbReference>
<dbReference type="SUPFAM" id="SSF53474">
    <property type="entry name" value="alpha/beta-Hydrolases"/>
    <property type="match status" value="1"/>
</dbReference>
<sequence>MKFLCLHGAYGNIPAAKVQLGPMIDILEADGAASFDFIQGRVPVTPPPGKLPRPPTLNETNMVPGFESYFGPGPHFRFLRDRGEAEASAVEGIRVFPEADTPEDALRALMPAGEAKVGFAGAREAALEQLYEALDADPEICGVVGYSEGASAAATLIYDEQERMRSEGYVPRIKAAIFFMGWPALTSESVPALSDEIEDLLEVHSLHIIGANDPYKDGALALYNLFDDNMAIFFDSAGGHTIPRHGKLLQELAEAIKGLIANVHEDDSVQLPEPVKVAKRLDSAVNIPDLSALKLSYP</sequence>
<dbReference type="PANTHER" id="PTHR48070:SF4">
    <property type="entry name" value="ESTERASE ALNB"/>
    <property type="match status" value="1"/>
</dbReference>
<dbReference type="Proteomes" id="UP000306584">
    <property type="component" value="Unassembled WGS sequence"/>
</dbReference>
<proteinExistence type="predicted"/>
<dbReference type="Gene3D" id="3.40.50.1820">
    <property type="entry name" value="alpha/beta hydrolase"/>
    <property type="match status" value="1"/>
</dbReference>
<protein>
    <submittedName>
        <fullName evidence="3">Putative DUF341 family oxidoreductase</fullName>
    </submittedName>
</protein>
<name>A0A4S9KVU5_AURPU</name>
<gene>
    <name evidence="3" type="ORF">D6D01_06670</name>
</gene>
<comment type="caution">
    <text evidence="3">The sequence shown here is derived from an EMBL/GenBank/DDBJ whole genome shotgun (WGS) entry which is preliminary data.</text>
</comment>
<evidence type="ECO:0000256" key="1">
    <source>
        <dbReference type="ARBA" id="ARBA00022801"/>
    </source>
</evidence>
<dbReference type="InterPro" id="IPR050593">
    <property type="entry name" value="LovG"/>
</dbReference>
<dbReference type="PANTHER" id="PTHR48070">
    <property type="entry name" value="ESTERASE OVCA2"/>
    <property type="match status" value="1"/>
</dbReference>
<accession>A0A4S9KVU5</accession>
<dbReference type="InterPro" id="IPR029058">
    <property type="entry name" value="AB_hydrolase_fold"/>
</dbReference>
<dbReference type="AlphaFoldDB" id="A0A4S9KVU5"/>
<dbReference type="GO" id="GO:0005634">
    <property type="term" value="C:nucleus"/>
    <property type="evidence" value="ECO:0007669"/>
    <property type="project" value="TreeGrafter"/>
</dbReference>
<reference evidence="3 4" key="1">
    <citation type="submission" date="2018-10" db="EMBL/GenBank/DDBJ databases">
        <title>Fifty Aureobasidium pullulans genomes reveal a recombining polyextremotolerant generalist.</title>
        <authorList>
            <person name="Gostincar C."/>
            <person name="Turk M."/>
            <person name="Zajc J."/>
            <person name="Gunde-Cimerman N."/>
        </authorList>
    </citation>
    <scope>NUCLEOTIDE SEQUENCE [LARGE SCALE GENOMIC DNA]</scope>
    <source>
        <strain evidence="3 4">EXF-6604</strain>
    </source>
</reference>
<feature type="domain" description="Serine hydrolase" evidence="2">
    <location>
        <begin position="2"/>
        <end position="248"/>
    </location>
</feature>
<keyword evidence="1" id="KW-0378">Hydrolase</keyword>